<organism evidence="2 3">
    <name type="scientific">Mycoplasma haemocanis (strain Illinois)</name>
    <dbReference type="NCBI Taxonomy" id="1111676"/>
    <lineage>
        <taxon>Bacteria</taxon>
        <taxon>Bacillati</taxon>
        <taxon>Mycoplasmatota</taxon>
        <taxon>Mollicutes</taxon>
        <taxon>Mycoplasmataceae</taxon>
        <taxon>Mycoplasma</taxon>
    </lineage>
</organism>
<keyword evidence="3" id="KW-1185">Reference proteome</keyword>
<evidence type="ECO:0000313" key="3">
    <source>
        <dbReference type="Proteomes" id="UP000009135"/>
    </source>
</evidence>
<gene>
    <name evidence="2" type="ordered locus">MHC_03480</name>
</gene>
<protein>
    <submittedName>
        <fullName evidence="2">Uncharacterized protein</fullName>
    </submittedName>
</protein>
<dbReference type="Proteomes" id="UP000009135">
    <property type="component" value="Chromosome"/>
</dbReference>
<proteinExistence type="predicted"/>
<feature type="compositionally biased region" description="Basic and acidic residues" evidence="1">
    <location>
        <begin position="67"/>
        <end position="76"/>
    </location>
</feature>
<name>H6N7D4_MYCHN</name>
<feature type="region of interest" description="Disordered" evidence="1">
    <location>
        <begin position="47"/>
        <end position="86"/>
    </location>
</feature>
<dbReference type="STRING" id="1111676.MHC_03480"/>
<reference evidence="2 3" key="1">
    <citation type="journal article" date="2012" name="J. Bacteriol.">
        <title>Complete genome sequence of Mycoplasma haemocanis strain Illinois.</title>
        <authorList>
            <person name="do Nascimento N.C."/>
            <person name="Guimaraes A.M."/>
            <person name="Santos A.P."/>
            <person name="Sanmiguel P.J."/>
            <person name="Messick J.B."/>
        </authorList>
    </citation>
    <scope>NUCLEOTIDE SEQUENCE [LARGE SCALE GENOMIC DNA]</scope>
    <source>
        <strain evidence="2 3">Illinois</strain>
    </source>
</reference>
<dbReference type="KEGG" id="mhe:MHC_03480"/>
<dbReference type="EMBL" id="CP003199">
    <property type="protein sequence ID" value="AEW45556.1"/>
    <property type="molecule type" value="Genomic_DNA"/>
</dbReference>
<evidence type="ECO:0000256" key="1">
    <source>
        <dbReference type="SAM" id="MobiDB-lite"/>
    </source>
</evidence>
<accession>H6N7D4</accession>
<evidence type="ECO:0000313" key="2">
    <source>
        <dbReference type="EMBL" id="AEW45556.1"/>
    </source>
</evidence>
<sequence length="176" mass="19598">MPSAFISGISKIFLGSSALALGAAGIANGFIFGENKQPTTNIRTVSAASPEEEVLHKNNSVENTPAEEQKTEDAKSPEVSVPKVKVQETQTKPECKLYKLWSEYYGTFKKSSKEELKGEVSDHEYKKIEDACEKANGKEIFVSNKNSSGWKYYDSDQNRNGLKDKFTKYLQGTRAR</sequence>
<dbReference type="HOGENOM" id="CLU_1553577_0_0_14"/>
<dbReference type="AlphaFoldDB" id="H6N7D4"/>